<dbReference type="EMBL" id="BARU01013491">
    <property type="protein sequence ID" value="GAH37441.1"/>
    <property type="molecule type" value="Genomic_DNA"/>
</dbReference>
<evidence type="ECO:0000313" key="1">
    <source>
        <dbReference type="EMBL" id="GAH37441.1"/>
    </source>
</evidence>
<reference evidence="1" key="1">
    <citation type="journal article" date="2014" name="Front. Microbiol.">
        <title>High frequency of phylogenetically diverse reductive dehalogenase-homologous genes in deep subseafloor sedimentary metagenomes.</title>
        <authorList>
            <person name="Kawai M."/>
            <person name="Futagami T."/>
            <person name="Toyoda A."/>
            <person name="Takaki Y."/>
            <person name="Nishi S."/>
            <person name="Hori S."/>
            <person name="Arai W."/>
            <person name="Tsubouchi T."/>
            <person name="Morono Y."/>
            <person name="Uchiyama I."/>
            <person name="Ito T."/>
            <person name="Fujiyama A."/>
            <person name="Inagaki F."/>
            <person name="Takami H."/>
        </authorList>
    </citation>
    <scope>NUCLEOTIDE SEQUENCE</scope>
    <source>
        <strain evidence="1">Expedition CK06-06</strain>
    </source>
</reference>
<sequence>MSLTKKKKEIVSFPLSVFETADTKEDLEDWLLAQNPEFIKKMRKARKDDLRGLGKDWETLKKELCLK</sequence>
<gene>
    <name evidence="1" type="ORF">S03H2_24331</name>
</gene>
<proteinExistence type="predicted"/>
<protein>
    <submittedName>
        <fullName evidence="1">Uncharacterized protein</fullName>
    </submittedName>
</protein>
<organism evidence="1">
    <name type="scientific">marine sediment metagenome</name>
    <dbReference type="NCBI Taxonomy" id="412755"/>
    <lineage>
        <taxon>unclassified sequences</taxon>
        <taxon>metagenomes</taxon>
        <taxon>ecological metagenomes</taxon>
    </lineage>
</organism>
<dbReference type="AlphaFoldDB" id="X1EVN0"/>
<comment type="caution">
    <text evidence="1">The sequence shown here is derived from an EMBL/GenBank/DDBJ whole genome shotgun (WGS) entry which is preliminary data.</text>
</comment>
<accession>X1EVN0</accession>
<name>X1EVN0_9ZZZZ</name>